<evidence type="ECO:0000313" key="1">
    <source>
        <dbReference type="Ensembl" id="ENSCPVP00000024656.1"/>
    </source>
</evidence>
<protein>
    <submittedName>
        <fullName evidence="1">Uncharacterized protein</fullName>
    </submittedName>
</protein>
<reference evidence="1" key="1">
    <citation type="submission" date="2025-08" db="UniProtKB">
        <authorList>
            <consortium name="Ensembl"/>
        </authorList>
    </citation>
    <scope>IDENTIFICATION</scope>
</reference>
<proteinExistence type="predicted"/>
<sequence length="175" mass="19987">MLEKTSKAIWCFLRPPKDGKNEIFPWSEVGRSRRTRIQEEPGSPLANPGGCGAPSQLVVKPFPHWGHSNGFFPVWLRWCTTSLDLCLNPLPQSGQQNGLSLVCISWWLRRWDLGLSPVWVRRCLTRAEFSLKLIPHSGQRNGLSPCASGFSPVWVLRWLLRWDLQGKPFPQYGHT</sequence>
<dbReference type="Proteomes" id="UP000694382">
    <property type="component" value="Unassembled WGS sequence"/>
</dbReference>
<reference evidence="1" key="2">
    <citation type="submission" date="2025-09" db="UniProtKB">
        <authorList>
            <consortium name="Ensembl"/>
        </authorList>
    </citation>
    <scope>IDENTIFICATION</scope>
</reference>
<keyword evidence="2" id="KW-1185">Reference proteome</keyword>
<organism evidence="1 2">
    <name type="scientific">Geospiza parvula</name>
    <name type="common">Small tree-finch</name>
    <name type="synonym">Camarhynchus parvulus</name>
    <dbReference type="NCBI Taxonomy" id="87175"/>
    <lineage>
        <taxon>Eukaryota</taxon>
        <taxon>Metazoa</taxon>
        <taxon>Chordata</taxon>
        <taxon>Craniata</taxon>
        <taxon>Vertebrata</taxon>
        <taxon>Euteleostomi</taxon>
        <taxon>Archelosauria</taxon>
        <taxon>Archosauria</taxon>
        <taxon>Dinosauria</taxon>
        <taxon>Saurischia</taxon>
        <taxon>Theropoda</taxon>
        <taxon>Coelurosauria</taxon>
        <taxon>Aves</taxon>
        <taxon>Neognathae</taxon>
        <taxon>Neoaves</taxon>
        <taxon>Telluraves</taxon>
        <taxon>Australaves</taxon>
        <taxon>Passeriformes</taxon>
        <taxon>Thraupidae</taxon>
        <taxon>Camarhynchus</taxon>
    </lineage>
</organism>
<name>A0A8U8C5S2_GEOPR</name>
<dbReference type="Ensembl" id="ENSCPVT00000026370.1">
    <property type="protein sequence ID" value="ENSCPVP00000024656.1"/>
    <property type="gene ID" value="ENSCPVG00000017228.1"/>
</dbReference>
<evidence type="ECO:0000313" key="2">
    <source>
        <dbReference type="Proteomes" id="UP000694382"/>
    </source>
</evidence>
<accession>A0A8U8C5S2</accession>
<dbReference type="AlphaFoldDB" id="A0A8U8C5S2"/>